<accession>A0ABT1UAT0</accession>
<dbReference type="Pfam" id="PF06744">
    <property type="entry name" value="IcmF_C"/>
    <property type="match status" value="1"/>
</dbReference>
<evidence type="ECO:0000313" key="4">
    <source>
        <dbReference type="Proteomes" id="UP001524586"/>
    </source>
</evidence>
<reference evidence="3 4" key="1">
    <citation type="submission" date="2022-07" db="EMBL/GenBank/DDBJ databases">
        <title>Methylomonas rivi sp. nov., Methylomonas rosea sp. nov., Methylomonas aureus sp. nov. and Methylomonas subterranea sp. nov., four novel methanotrophs isolated from a freshwater creek and the deep terrestrial subsurface.</title>
        <authorList>
            <person name="Abin C."/>
            <person name="Sankaranarayanan K."/>
            <person name="Garner C."/>
            <person name="Sindelar R."/>
            <person name="Kotary K."/>
            <person name="Garner R."/>
            <person name="Barclay S."/>
            <person name="Lawson P."/>
            <person name="Krumholz L."/>
        </authorList>
    </citation>
    <scope>NUCLEOTIDE SEQUENCE [LARGE SCALE GENOMIC DNA]</scope>
    <source>
        <strain evidence="3 4">WSC-6</strain>
    </source>
</reference>
<keyword evidence="4" id="KW-1185">Reference proteome</keyword>
<comment type="caution">
    <text evidence="3">The sequence shown here is derived from an EMBL/GenBank/DDBJ whole genome shotgun (WGS) entry which is preliminary data.</text>
</comment>
<sequence length="352" mass="38282">GSQALALAQDAAGLDSGPDPVQAVEDKFEPLRNLVAGGPDKPSALEPVLQQLKSLRDYFLQLSSANTGGQALQNQANLFSGAGMDVLKQAQLEFARLPEPLKTWFQLIVNSGGNKLSSAAKAQLSDMVKTGVASPCKAALNGRYPFSNASPQDVLLADFAKLFAPSGLIDQFFQTNLKTFVDTSKPVWTELTAEKPLGLSQASIRQFQTAAKIRDAFFAVGSMPQVQFELKPQLLDNNVGTFRLQVEGQEAVYRHGPEQSISMKWPGPNPSQGVRIVFETLDGRQVSRGKEGTWAFFRLLDEATIVQGNAPEQFTLTFKLQGMSASYQLRAASVNNPFNLQELQSFRCPDAL</sequence>
<dbReference type="InterPro" id="IPR048677">
    <property type="entry name" value="TssM1_hel"/>
</dbReference>
<proteinExistence type="predicted"/>
<protein>
    <submittedName>
        <fullName evidence="3">Type VI secretion system membrane subunit TssM</fullName>
    </submittedName>
</protein>
<evidence type="ECO:0000259" key="2">
    <source>
        <dbReference type="Pfam" id="PF21070"/>
    </source>
</evidence>
<dbReference type="PANTHER" id="PTHR36153:SF1">
    <property type="entry name" value="TYPE VI SECRETION SYSTEM COMPONENT TSSM1"/>
    <property type="match status" value="1"/>
</dbReference>
<dbReference type="InterPro" id="IPR053156">
    <property type="entry name" value="T6SS_TssM-like"/>
</dbReference>
<dbReference type="Pfam" id="PF21070">
    <property type="entry name" value="IcmF_helical"/>
    <property type="match status" value="1"/>
</dbReference>
<dbReference type="PANTHER" id="PTHR36153">
    <property type="entry name" value="INNER MEMBRANE PROTEIN-RELATED"/>
    <property type="match status" value="1"/>
</dbReference>
<feature type="domain" description="Type VI secretion system IcmF C-terminal" evidence="1">
    <location>
        <begin position="228"/>
        <end position="333"/>
    </location>
</feature>
<gene>
    <name evidence="3" type="ORF">NP596_21090</name>
</gene>
<dbReference type="InterPro" id="IPR010623">
    <property type="entry name" value="IcmF_C"/>
</dbReference>
<name>A0ABT1UAT0_9GAMM</name>
<feature type="domain" description="Type VI secretion system component TssM1 helical" evidence="2">
    <location>
        <begin position="122"/>
        <end position="222"/>
    </location>
</feature>
<evidence type="ECO:0000259" key="1">
    <source>
        <dbReference type="Pfam" id="PF06744"/>
    </source>
</evidence>
<organism evidence="3 4">
    <name type="scientific">Methylomonas rivi</name>
    <dbReference type="NCBI Taxonomy" id="2952226"/>
    <lineage>
        <taxon>Bacteria</taxon>
        <taxon>Pseudomonadati</taxon>
        <taxon>Pseudomonadota</taxon>
        <taxon>Gammaproteobacteria</taxon>
        <taxon>Methylococcales</taxon>
        <taxon>Methylococcaceae</taxon>
        <taxon>Methylomonas</taxon>
    </lineage>
</organism>
<dbReference type="EMBL" id="JANIBK010000281">
    <property type="protein sequence ID" value="MCQ8130963.1"/>
    <property type="molecule type" value="Genomic_DNA"/>
</dbReference>
<evidence type="ECO:0000313" key="3">
    <source>
        <dbReference type="EMBL" id="MCQ8130963.1"/>
    </source>
</evidence>
<dbReference type="RefSeq" id="WP_305891838.1">
    <property type="nucleotide sequence ID" value="NZ_JANIBK010000281.1"/>
</dbReference>
<feature type="non-terminal residue" evidence="3">
    <location>
        <position position="1"/>
    </location>
</feature>
<dbReference type="Proteomes" id="UP001524586">
    <property type="component" value="Unassembled WGS sequence"/>
</dbReference>